<keyword evidence="4" id="KW-1185">Reference proteome</keyword>
<feature type="domain" description="Serine aminopeptidase S33" evidence="2">
    <location>
        <begin position="134"/>
        <end position="234"/>
    </location>
</feature>
<dbReference type="Proteomes" id="UP000051236">
    <property type="component" value="Unassembled WGS sequence"/>
</dbReference>
<sequence length="399" mass="45765">MTKKWTVDDFPIGIYQLNDDQSVNFQMNRFFNWTNDKTMLHQMKGIETPQQTYPQIISAFKRLGQNALEEGNQLRAAMYLRAAEFYLPENNPSKKKLRDQFIELNNNFYGIDNAKHFLIPYSDGNISAYKVMSQNPQGTIVFVNGFDGYIEELSRMMLIFRDAGYNVIYFDGPGQGYMLENYHMPMTHQWEKPMKTVLDYFDIHSAIAIGMSLGGNLVLRAAAYEKRIKQVVCFDVLPDLFTCITHQLPEQIQQKIQKNKIIAVNKADINATLTALMRKSLMLQWVIHQGMTVLGADTPYDFIRKAMQYNTTKISPLVTQDVLLLAGQNDHYVPVDQLPLQISTLINAQSLTARIFTAEEYSSSHCQLGNIGLALTVILNWLKQTMIKQKKLKTFSPEI</sequence>
<dbReference type="PRINTS" id="PR00111">
    <property type="entry name" value="ABHYDROLASE"/>
</dbReference>
<gene>
    <name evidence="3" type="ORF">FC83_GL003114</name>
</gene>
<dbReference type="Gene3D" id="3.40.50.1820">
    <property type="entry name" value="alpha/beta hydrolase"/>
    <property type="match status" value="1"/>
</dbReference>
<reference evidence="3 4" key="1">
    <citation type="journal article" date="2015" name="Genome Announc.">
        <title>Expanding the biotechnology potential of lactobacilli through comparative genomics of 213 strains and associated genera.</title>
        <authorList>
            <person name="Sun Z."/>
            <person name="Harris H.M."/>
            <person name="McCann A."/>
            <person name="Guo C."/>
            <person name="Argimon S."/>
            <person name="Zhang W."/>
            <person name="Yang X."/>
            <person name="Jeffery I.B."/>
            <person name="Cooney J.C."/>
            <person name="Kagawa T.F."/>
            <person name="Liu W."/>
            <person name="Song Y."/>
            <person name="Salvetti E."/>
            <person name="Wrobel A."/>
            <person name="Rasinkangas P."/>
            <person name="Parkhill J."/>
            <person name="Rea M.C."/>
            <person name="O'Sullivan O."/>
            <person name="Ritari J."/>
            <person name="Douillard F.P."/>
            <person name="Paul Ross R."/>
            <person name="Yang R."/>
            <person name="Briner A.E."/>
            <person name="Felis G.E."/>
            <person name="de Vos W.M."/>
            <person name="Barrangou R."/>
            <person name="Klaenhammer T.R."/>
            <person name="Caufield P.W."/>
            <person name="Cui Y."/>
            <person name="Zhang H."/>
            <person name="O'Toole P.W."/>
        </authorList>
    </citation>
    <scope>NUCLEOTIDE SEQUENCE [LARGE SCALE GENOMIC DNA]</scope>
    <source>
        <strain evidence="3 4">DSM 18527</strain>
    </source>
</reference>
<dbReference type="InterPro" id="IPR029058">
    <property type="entry name" value="AB_hydrolase_fold"/>
</dbReference>
<dbReference type="AlphaFoldDB" id="X0PCV1"/>
<name>X0PCV1_9LACO</name>
<dbReference type="GO" id="GO:0016787">
    <property type="term" value="F:hydrolase activity"/>
    <property type="evidence" value="ECO:0007669"/>
    <property type="project" value="UniProtKB-KW"/>
</dbReference>
<dbReference type="STRING" id="1423734.FC83_GL003114"/>
<comment type="caution">
    <text evidence="3">The sequence shown here is derived from an EMBL/GenBank/DDBJ whole genome shotgun (WGS) entry which is preliminary data.</text>
</comment>
<dbReference type="InterPro" id="IPR022742">
    <property type="entry name" value="Hydrolase_4"/>
</dbReference>
<dbReference type="InterPro" id="IPR000073">
    <property type="entry name" value="AB_hydrolase_1"/>
</dbReference>
<evidence type="ECO:0000313" key="3">
    <source>
        <dbReference type="EMBL" id="KRM33040.1"/>
    </source>
</evidence>
<dbReference type="PANTHER" id="PTHR22946">
    <property type="entry name" value="DIENELACTONE HYDROLASE DOMAIN-CONTAINING PROTEIN-RELATED"/>
    <property type="match status" value="1"/>
</dbReference>
<dbReference type="PATRIC" id="fig|1423734.3.peg.3164"/>
<evidence type="ECO:0000256" key="1">
    <source>
        <dbReference type="ARBA" id="ARBA00038115"/>
    </source>
</evidence>
<accession>X0PCV1</accession>
<dbReference type="eggNOG" id="COG1073">
    <property type="taxonomic scope" value="Bacteria"/>
</dbReference>
<dbReference type="Pfam" id="PF12146">
    <property type="entry name" value="Hydrolase_4"/>
    <property type="match status" value="1"/>
</dbReference>
<keyword evidence="3" id="KW-0378">Hydrolase</keyword>
<evidence type="ECO:0000259" key="2">
    <source>
        <dbReference type="Pfam" id="PF12146"/>
    </source>
</evidence>
<dbReference type="SUPFAM" id="SSF53474">
    <property type="entry name" value="alpha/beta-Hydrolases"/>
    <property type="match status" value="1"/>
</dbReference>
<dbReference type="OrthoDB" id="9812921at2"/>
<evidence type="ECO:0000313" key="4">
    <source>
        <dbReference type="Proteomes" id="UP000051236"/>
    </source>
</evidence>
<proteinExistence type="inferred from homology"/>
<dbReference type="PANTHER" id="PTHR22946:SF12">
    <property type="entry name" value="CONIDIAL PIGMENT BIOSYNTHESIS PROTEIN AYG1 (AFU_ORTHOLOGUE AFUA_2G17550)"/>
    <property type="match status" value="1"/>
</dbReference>
<dbReference type="InterPro" id="IPR050261">
    <property type="entry name" value="FrsA_esterase"/>
</dbReference>
<dbReference type="EMBL" id="AZGA01000057">
    <property type="protein sequence ID" value="KRM33040.1"/>
    <property type="molecule type" value="Genomic_DNA"/>
</dbReference>
<organism evidence="3 4">
    <name type="scientific">Agrilactobacillus composti DSM 18527 = JCM 14202</name>
    <dbReference type="NCBI Taxonomy" id="1423734"/>
    <lineage>
        <taxon>Bacteria</taxon>
        <taxon>Bacillati</taxon>
        <taxon>Bacillota</taxon>
        <taxon>Bacilli</taxon>
        <taxon>Lactobacillales</taxon>
        <taxon>Lactobacillaceae</taxon>
        <taxon>Agrilactobacillus</taxon>
    </lineage>
</organism>
<dbReference type="RefSeq" id="WP_035451016.1">
    <property type="nucleotide sequence ID" value="NZ_AZGA01000057.1"/>
</dbReference>
<comment type="similarity">
    <text evidence="1">Belongs to the AB hydrolase superfamily. FUS2 hydrolase family.</text>
</comment>
<protein>
    <submittedName>
        <fullName evidence="3">Alpha beta hydrolase</fullName>
    </submittedName>
</protein>